<feature type="modified residue" description="N6-(pyridoxal phosphate)lysine" evidence="4">
    <location>
        <position position="190"/>
    </location>
</feature>
<dbReference type="Pfam" id="PF01041">
    <property type="entry name" value="DegT_DnrJ_EryC1"/>
    <property type="match status" value="1"/>
</dbReference>
<dbReference type="OrthoDB" id="9810913at2"/>
<accession>A0A1X0XWA5</accession>
<gene>
    <name evidence="6" type="ORF">B5V00_14120</name>
</gene>
<sequence length="373" mass="40696">MPRPTRIPFIDLGPEIAAIRPQIEAAIGRVLDSGRLILGPELEAFEAEFAAWHGAPVAVGVSSGLAALTLMLQAFDIGPGDEVLVPANTYIATWLAVSRVGATPVPVEPDPLTRNIDPDRLQAALSDRTRALLAVHLYGSPCDMDALNDVCHQHELHLLIDAAQSCGAAWDGSKPACLGDAAAFSFYPTKNLGSLGEAGAVICFDRDRAEQIRLLRNYGMRDHYRHRFKGENARLEELHAAVLRIKLDRLDAANERRRNLAARYLTHFADCGTIVCQQIPPRATPVWHLFTLCLPDRDRVARQLAERGIGSAVHYPVPPHRSGAYADDAGGWPELPETDRLARSLLSLPLYPALTEAEIDEIAAETLTAVENL</sequence>
<dbReference type="AlphaFoldDB" id="A0A1X0XWA5"/>
<comment type="caution">
    <text evidence="6">The sequence shown here is derived from an EMBL/GenBank/DDBJ whole genome shotgun (WGS) entry which is preliminary data.</text>
</comment>
<evidence type="ECO:0000256" key="1">
    <source>
        <dbReference type="ARBA" id="ARBA00022898"/>
    </source>
</evidence>
<dbReference type="InterPro" id="IPR015421">
    <property type="entry name" value="PyrdxlP-dep_Trfase_major"/>
</dbReference>
<dbReference type="CDD" id="cd00616">
    <property type="entry name" value="AHBA_syn"/>
    <property type="match status" value="1"/>
</dbReference>
<dbReference type="Gene3D" id="3.40.640.10">
    <property type="entry name" value="Type I PLP-dependent aspartate aminotransferase-like (Major domain)"/>
    <property type="match status" value="1"/>
</dbReference>
<dbReference type="PANTHER" id="PTHR30244">
    <property type="entry name" value="TRANSAMINASE"/>
    <property type="match status" value="1"/>
</dbReference>
<keyword evidence="1 4" id="KW-0663">Pyridoxal phosphate</keyword>
<evidence type="ECO:0000256" key="5">
    <source>
        <dbReference type="RuleBase" id="RU004508"/>
    </source>
</evidence>
<dbReference type="RefSeq" id="WP_085011465.1">
    <property type="nucleotide sequence ID" value="NZ_NAAD01000021.1"/>
</dbReference>
<dbReference type="STRING" id="1969733.B5V00_14120"/>
<dbReference type="PANTHER" id="PTHR30244:SF36">
    <property type="entry name" value="3-OXO-GLUCOSE-6-PHOSPHATE:GLUTAMATE AMINOTRANSFERASE"/>
    <property type="match status" value="1"/>
</dbReference>
<dbReference type="GO" id="GO:0008483">
    <property type="term" value="F:transaminase activity"/>
    <property type="evidence" value="ECO:0007669"/>
    <property type="project" value="TreeGrafter"/>
</dbReference>
<dbReference type="EMBL" id="NAAD01000021">
    <property type="protein sequence ID" value="ORJ57149.1"/>
    <property type="molecule type" value="Genomic_DNA"/>
</dbReference>
<dbReference type="PIRSF" id="PIRSF000390">
    <property type="entry name" value="PLP_StrS"/>
    <property type="match status" value="1"/>
</dbReference>
<dbReference type="InterPro" id="IPR015422">
    <property type="entry name" value="PyrdxlP-dep_Trfase_small"/>
</dbReference>
<protein>
    <recommendedName>
        <fullName evidence="8">dTDP-4-amino-4,6-dideoxygalactose transaminase</fullName>
    </recommendedName>
</protein>
<keyword evidence="7" id="KW-1185">Reference proteome</keyword>
<dbReference type="Gene3D" id="3.90.1150.10">
    <property type="entry name" value="Aspartate Aminotransferase, domain 1"/>
    <property type="match status" value="1"/>
</dbReference>
<dbReference type="GO" id="GO:0000271">
    <property type="term" value="P:polysaccharide biosynthetic process"/>
    <property type="evidence" value="ECO:0007669"/>
    <property type="project" value="TreeGrafter"/>
</dbReference>
<dbReference type="GO" id="GO:0030170">
    <property type="term" value="F:pyridoxal phosphate binding"/>
    <property type="evidence" value="ECO:0007669"/>
    <property type="project" value="TreeGrafter"/>
</dbReference>
<comment type="similarity">
    <text evidence="2 5">Belongs to the DegT/DnrJ/EryC1 family.</text>
</comment>
<proteinExistence type="inferred from homology"/>
<evidence type="ECO:0008006" key="8">
    <source>
        <dbReference type="Google" id="ProtNLM"/>
    </source>
</evidence>
<reference evidence="6 7" key="1">
    <citation type="submission" date="2017-03" db="EMBL/GenBank/DDBJ databases">
        <title>Genome sequence of Geothermobacter sp. EPR-M, Deep-Sea Iron Reducer.</title>
        <authorList>
            <person name="Tully B."/>
            <person name="Savalia P."/>
            <person name="Abuyen K."/>
            <person name="Baughan C."/>
            <person name="Romero E."/>
            <person name="Ronkowski C."/>
            <person name="Torres B."/>
            <person name="Tremblay J."/>
            <person name="Trujillo A."/>
            <person name="Tyler M."/>
            <person name="Perez-Rodriguez I."/>
            <person name="Amend J."/>
        </authorList>
    </citation>
    <scope>NUCLEOTIDE SEQUENCE [LARGE SCALE GENOMIC DNA]</scope>
    <source>
        <strain evidence="6 7">EPR-M</strain>
    </source>
</reference>
<name>A0A1X0XWA5_9BACT</name>
<dbReference type="InterPro" id="IPR000653">
    <property type="entry name" value="DegT/StrS_aminotransferase"/>
</dbReference>
<dbReference type="SUPFAM" id="SSF53383">
    <property type="entry name" value="PLP-dependent transferases"/>
    <property type="match status" value="1"/>
</dbReference>
<evidence type="ECO:0000256" key="4">
    <source>
        <dbReference type="PIRSR" id="PIRSR000390-2"/>
    </source>
</evidence>
<evidence type="ECO:0000313" key="6">
    <source>
        <dbReference type="EMBL" id="ORJ57149.1"/>
    </source>
</evidence>
<evidence type="ECO:0000256" key="2">
    <source>
        <dbReference type="ARBA" id="ARBA00037999"/>
    </source>
</evidence>
<organism evidence="6 7">
    <name type="scientific">Geothermobacter hydrogeniphilus</name>
    <dbReference type="NCBI Taxonomy" id="1969733"/>
    <lineage>
        <taxon>Bacteria</taxon>
        <taxon>Pseudomonadati</taxon>
        <taxon>Thermodesulfobacteriota</taxon>
        <taxon>Desulfuromonadia</taxon>
        <taxon>Desulfuromonadales</taxon>
        <taxon>Geothermobacteraceae</taxon>
        <taxon>Geothermobacter</taxon>
    </lineage>
</organism>
<dbReference type="InterPro" id="IPR015424">
    <property type="entry name" value="PyrdxlP-dep_Trfase"/>
</dbReference>
<evidence type="ECO:0000313" key="7">
    <source>
        <dbReference type="Proteomes" id="UP000193136"/>
    </source>
</evidence>
<evidence type="ECO:0000256" key="3">
    <source>
        <dbReference type="PIRSR" id="PIRSR000390-1"/>
    </source>
</evidence>
<feature type="active site" description="Proton acceptor" evidence="3">
    <location>
        <position position="190"/>
    </location>
</feature>
<dbReference type="Proteomes" id="UP000193136">
    <property type="component" value="Unassembled WGS sequence"/>
</dbReference>